<dbReference type="CDD" id="cd00085">
    <property type="entry name" value="HNHc"/>
    <property type="match status" value="1"/>
</dbReference>
<feature type="compositionally biased region" description="Basic and acidic residues" evidence="2">
    <location>
        <begin position="394"/>
        <end position="409"/>
    </location>
</feature>
<evidence type="ECO:0000259" key="3">
    <source>
        <dbReference type="SMART" id="SM00507"/>
    </source>
</evidence>
<sequence>MFSDGSDLNEPSQRSGVEANHFLRSHDLATEGSPELAELIDLEAQRRRIDHRQAVLLAEVAASGVCDIAHGHTTPMWLADRTQHSPQVCRSQVNIAARLQRRYPKLAEALEAGRVGWQHVKVVDSAGNDRNWQALADLLPALIDLAQVAGFERWAREVRGIAQRLDQDGGYDPATDPANNHLHLVPTTDGITYVSGQLVGELALTIRKLIDGETDRVLKRYRADAEATGGDTPVPSRGQACAEALGELLDRGSGVPDGKGKLPEPEIVVILNDTGDTEDGGELTDDDGNHLSPHILRFIIAAGLIRPMEVSGAGDPLRMGRTLRYANRHQRRALLARDGGCIFPGCDRPPSWCDAHHVDEWDDNGPTDINNLGLLCRHHHRVTHRPGWTMTRTEQPRDPDAANPDEVRFRWRTPTGNLVDSQRHHQRSHPTAA</sequence>
<evidence type="ECO:0000313" key="4">
    <source>
        <dbReference type="EMBL" id="MBK9296971.1"/>
    </source>
</evidence>
<dbReference type="Proteomes" id="UP000727993">
    <property type="component" value="Unassembled WGS sequence"/>
</dbReference>
<feature type="domain" description="HNH nuclease" evidence="3">
    <location>
        <begin position="329"/>
        <end position="381"/>
    </location>
</feature>
<comment type="caution">
    <text evidence="4">The sequence shown here is derived from an EMBL/GenBank/DDBJ whole genome shotgun (WGS) entry which is preliminary data.</text>
</comment>
<dbReference type="EMBL" id="JADJZA010000006">
    <property type="protein sequence ID" value="MBK9296971.1"/>
    <property type="molecule type" value="Genomic_DNA"/>
</dbReference>
<organism evidence="4 5">
    <name type="scientific">Candidatus Neomicrothrix subdominans</name>
    <dbReference type="NCBI Taxonomy" id="2954438"/>
    <lineage>
        <taxon>Bacteria</taxon>
        <taxon>Bacillati</taxon>
        <taxon>Actinomycetota</taxon>
        <taxon>Acidimicrobiia</taxon>
        <taxon>Acidimicrobiales</taxon>
        <taxon>Microthrixaceae</taxon>
        <taxon>Candidatus Neomicrothrix</taxon>
    </lineage>
</organism>
<name>A0A936NC57_9ACTN</name>
<accession>A0A936NC57</accession>
<dbReference type="InterPro" id="IPR003870">
    <property type="entry name" value="DUF222"/>
</dbReference>
<dbReference type="GO" id="GO:0008270">
    <property type="term" value="F:zinc ion binding"/>
    <property type="evidence" value="ECO:0007669"/>
    <property type="project" value="InterPro"/>
</dbReference>
<dbReference type="InterPro" id="IPR003615">
    <property type="entry name" value="HNH_nuc"/>
</dbReference>
<gene>
    <name evidence="4" type="ORF">IPN02_09060</name>
</gene>
<dbReference type="AlphaFoldDB" id="A0A936NC57"/>
<evidence type="ECO:0000256" key="1">
    <source>
        <dbReference type="ARBA" id="ARBA00023450"/>
    </source>
</evidence>
<proteinExistence type="inferred from homology"/>
<feature type="compositionally biased region" description="Basic residues" evidence="2">
    <location>
        <begin position="424"/>
        <end position="433"/>
    </location>
</feature>
<dbReference type="Pfam" id="PF02720">
    <property type="entry name" value="DUF222"/>
    <property type="match status" value="1"/>
</dbReference>
<dbReference type="InterPro" id="IPR002711">
    <property type="entry name" value="HNH"/>
</dbReference>
<evidence type="ECO:0000256" key="2">
    <source>
        <dbReference type="SAM" id="MobiDB-lite"/>
    </source>
</evidence>
<dbReference type="GO" id="GO:0003676">
    <property type="term" value="F:nucleic acid binding"/>
    <property type="evidence" value="ECO:0007669"/>
    <property type="project" value="InterPro"/>
</dbReference>
<feature type="region of interest" description="Disordered" evidence="2">
    <location>
        <begin position="389"/>
        <end position="433"/>
    </location>
</feature>
<dbReference type="GO" id="GO:0004519">
    <property type="term" value="F:endonuclease activity"/>
    <property type="evidence" value="ECO:0007669"/>
    <property type="project" value="InterPro"/>
</dbReference>
<protein>
    <submittedName>
        <fullName evidence="4">DUF222 domain-containing protein</fullName>
    </submittedName>
</protein>
<comment type="similarity">
    <text evidence="1">Belongs to the Rv1128c/1148c/1588c/1702c/1945/3466 family.</text>
</comment>
<reference evidence="4 5" key="1">
    <citation type="submission" date="2020-10" db="EMBL/GenBank/DDBJ databases">
        <title>Connecting structure to function with the recovery of over 1000 high-quality activated sludge metagenome-assembled genomes encoding full-length rRNA genes using long-read sequencing.</title>
        <authorList>
            <person name="Singleton C.M."/>
            <person name="Petriglieri F."/>
            <person name="Kristensen J.M."/>
            <person name="Kirkegaard R.H."/>
            <person name="Michaelsen T.Y."/>
            <person name="Andersen M.H."/>
            <person name="Karst S.M."/>
            <person name="Dueholm M.S."/>
            <person name="Nielsen P.H."/>
            <person name="Albertsen M."/>
        </authorList>
    </citation>
    <scope>NUCLEOTIDE SEQUENCE [LARGE SCALE GENOMIC DNA]</scope>
    <source>
        <strain evidence="4">Lyne_18-Q3-R50-59_MAXAC.006</strain>
    </source>
</reference>
<evidence type="ECO:0000313" key="5">
    <source>
        <dbReference type="Proteomes" id="UP000727993"/>
    </source>
</evidence>
<dbReference type="Pfam" id="PF01844">
    <property type="entry name" value="HNH"/>
    <property type="match status" value="1"/>
</dbReference>
<dbReference type="SMART" id="SM00507">
    <property type="entry name" value="HNHc"/>
    <property type="match status" value="1"/>
</dbReference>